<dbReference type="GO" id="GO:0003676">
    <property type="term" value="F:nucleic acid binding"/>
    <property type="evidence" value="ECO:0007669"/>
    <property type="project" value="InterPro"/>
</dbReference>
<dbReference type="AlphaFoldDB" id="A0A3Q1F3Z6"/>
<dbReference type="Ensembl" id="ENSAPOT00000031991.1">
    <property type="protein sequence ID" value="ENSAPOP00000012406.1"/>
    <property type="gene ID" value="ENSAPOG00000015071.1"/>
</dbReference>
<accession>A0A3Q1F3Z6</accession>
<feature type="domain" description="Tc1-like transposase DDE" evidence="1">
    <location>
        <begin position="8"/>
        <end position="99"/>
    </location>
</feature>
<evidence type="ECO:0000259" key="1">
    <source>
        <dbReference type="Pfam" id="PF13358"/>
    </source>
</evidence>
<dbReference type="InterPro" id="IPR036397">
    <property type="entry name" value="RNaseH_sf"/>
</dbReference>
<dbReference type="Proteomes" id="UP000257200">
    <property type="component" value="Unplaced"/>
</dbReference>
<dbReference type="PANTHER" id="PTHR46060:SF1">
    <property type="entry name" value="MARINER MOS1 TRANSPOSASE-LIKE PROTEIN"/>
    <property type="match status" value="1"/>
</dbReference>
<dbReference type="InParanoid" id="A0A3Q1F3Z6"/>
<dbReference type="InterPro" id="IPR052709">
    <property type="entry name" value="Transposase-MT_Hybrid"/>
</dbReference>
<proteinExistence type="predicted"/>
<evidence type="ECO:0000313" key="3">
    <source>
        <dbReference type="Proteomes" id="UP000257200"/>
    </source>
</evidence>
<keyword evidence="3" id="KW-1185">Reference proteome</keyword>
<dbReference type="Pfam" id="PF13358">
    <property type="entry name" value="DDE_3"/>
    <property type="match status" value="1"/>
</dbReference>
<name>A0A3Q1F3Z6_9TELE</name>
<dbReference type="Gene3D" id="3.30.420.10">
    <property type="entry name" value="Ribonuclease H-like superfamily/Ribonuclease H"/>
    <property type="match status" value="1"/>
</dbReference>
<sequence>MDQIGDCAVIHQLTINGQYYASLVHQLREKMKEKWHGMLRRGVLFHQDNAPVHKSVVAMAAIHECGFELVQHPPYCPDLAPSDFHLFPNMKRHLAGTHYATNNDIIAAVNDFLQEQDKTFYENGIKALQRRWKKCVDLQGDYVEK</sequence>
<protein>
    <recommendedName>
        <fullName evidence="1">Tc1-like transposase DDE domain-containing protein</fullName>
    </recommendedName>
</protein>
<reference evidence="2" key="1">
    <citation type="submission" date="2025-08" db="UniProtKB">
        <authorList>
            <consortium name="Ensembl"/>
        </authorList>
    </citation>
    <scope>IDENTIFICATION</scope>
</reference>
<evidence type="ECO:0000313" key="2">
    <source>
        <dbReference type="Ensembl" id="ENSAPOP00000012406.1"/>
    </source>
</evidence>
<reference evidence="2" key="2">
    <citation type="submission" date="2025-09" db="UniProtKB">
        <authorList>
            <consortium name="Ensembl"/>
        </authorList>
    </citation>
    <scope>IDENTIFICATION</scope>
</reference>
<dbReference type="GeneTree" id="ENSGT00940000177279"/>
<dbReference type="PANTHER" id="PTHR46060">
    <property type="entry name" value="MARINER MOS1 TRANSPOSASE-LIKE PROTEIN"/>
    <property type="match status" value="1"/>
</dbReference>
<organism evidence="2 3">
    <name type="scientific">Acanthochromis polyacanthus</name>
    <name type="common">spiny chromis</name>
    <dbReference type="NCBI Taxonomy" id="80966"/>
    <lineage>
        <taxon>Eukaryota</taxon>
        <taxon>Metazoa</taxon>
        <taxon>Chordata</taxon>
        <taxon>Craniata</taxon>
        <taxon>Vertebrata</taxon>
        <taxon>Euteleostomi</taxon>
        <taxon>Actinopterygii</taxon>
        <taxon>Neopterygii</taxon>
        <taxon>Teleostei</taxon>
        <taxon>Neoteleostei</taxon>
        <taxon>Acanthomorphata</taxon>
        <taxon>Ovalentaria</taxon>
        <taxon>Pomacentridae</taxon>
        <taxon>Acanthochromis</taxon>
    </lineage>
</organism>
<dbReference type="InterPro" id="IPR038717">
    <property type="entry name" value="Tc1-like_DDE_dom"/>
</dbReference>
<dbReference type="STRING" id="80966.ENSAPOP00000012406"/>